<proteinExistence type="predicted"/>
<name>M8CPZ8_AEGTA</name>
<keyword evidence="4" id="KW-0804">Transcription</keyword>
<dbReference type="InterPro" id="IPR015300">
    <property type="entry name" value="DNA-bd_pseudobarrel_sf"/>
</dbReference>
<dbReference type="EnsemblPlants" id="EMT25671">
    <property type="protein sequence ID" value="EMT25671"/>
    <property type="gene ID" value="F775_00733"/>
</dbReference>
<dbReference type="PANTHER" id="PTHR31391">
    <property type="entry name" value="B3 DOMAIN-CONTAINING PROTEIN OS11G0197600-RELATED"/>
    <property type="match status" value="1"/>
</dbReference>
<evidence type="ECO:0000313" key="7">
    <source>
        <dbReference type="EnsemblPlants" id="EMT25671"/>
    </source>
</evidence>
<evidence type="ECO:0000256" key="6">
    <source>
        <dbReference type="SAM" id="MobiDB-lite"/>
    </source>
</evidence>
<dbReference type="Gene3D" id="2.40.330.10">
    <property type="entry name" value="DNA-binding pseudobarrel domain"/>
    <property type="match status" value="1"/>
</dbReference>
<evidence type="ECO:0008006" key="8">
    <source>
        <dbReference type="Google" id="ProtNLM"/>
    </source>
</evidence>
<dbReference type="InterPro" id="IPR003340">
    <property type="entry name" value="B3_DNA-bd"/>
</dbReference>
<dbReference type="ExpressionAtlas" id="M8CPZ8">
    <property type="expression patterns" value="baseline"/>
</dbReference>
<evidence type="ECO:0000256" key="5">
    <source>
        <dbReference type="ARBA" id="ARBA00023242"/>
    </source>
</evidence>
<dbReference type="AlphaFoldDB" id="M8CPZ8"/>
<organism evidence="7">
    <name type="scientific">Aegilops tauschii</name>
    <name type="common">Tausch's goatgrass</name>
    <name type="synonym">Aegilops squarrosa</name>
    <dbReference type="NCBI Taxonomy" id="37682"/>
    <lineage>
        <taxon>Eukaryota</taxon>
        <taxon>Viridiplantae</taxon>
        <taxon>Streptophyta</taxon>
        <taxon>Embryophyta</taxon>
        <taxon>Tracheophyta</taxon>
        <taxon>Spermatophyta</taxon>
        <taxon>Magnoliopsida</taxon>
        <taxon>Liliopsida</taxon>
        <taxon>Poales</taxon>
        <taxon>Poaceae</taxon>
        <taxon>BOP clade</taxon>
        <taxon>Pooideae</taxon>
        <taxon>Triticodae</taxon>
        <taxon>Triticeae</taxon>
        <taxon>Triticinae</taxon>
        <taxon>Aegilops</taxon>
    </lineage>
</organism>
<dbReference type="SUPFAM" id="SSF101936">
    <property type="entry name" value="DNA-binding pseudobarrel domain"/>
    <property type="match status" value="1"/>
</dbReference>
<keyword evidence="2" id="KW-0805">Transcription regulation</keyword>
<evidence type="ECO:0000256" key="3">
    <source>
        <dbReference type="ARBA" id="ARBA00023125"/>
    </source>
</evidence>
<feature type="region of interest" description="Disordered" evidence="6">
    <location>
        <begin position="420"/>
        <end position="461"/>
    </location>
</feature>
<evidence type="ECO:0000256" key="4">
    <source>
        <dbReference type="ARBA" id="ARBA00023163"/>
    </source>
</evidence>
<protein>
    <recommendedName>
        <fullName evidence="8">TF-B3 domain-containing protein</fullName>
    </recommendedName>
</protein>
<dbReference type="InterPro" id="IPR044837">
    <property type="entry name" value="REM16-like"/>
</dbReference>
<dbReference type="CDD" id="cd10017">
    <property type="entry name" value="B3_DNA"/>
    <property type="match status" value="1"/>
</dbReference>
<sequence length="461" mass="51859">MVTDAYKMSNPCECCQSKLKFIRQINRNFMHSMVLPEWFVNQLGGKIWRTIKLQAPNGIIYDVGVTENMNRIILKLGLSCVIRFFSYSPLHWSLTIEDFVTAEDNSVESDDLQKLSNYYVLSGQCYLTESQEMKKSNVKQGPTLVIRKDYALEHLPCKDTNIILQLPRKNKDWHCRFTIRPSGTSDAGRRNLSLGNFVHDNHVREGDIYLFEPMANAKQKRFTMIAHLLHKESIDHSPGARTDIGSNHGRTSKKMAVAMVEPPTDGEEYSSEHEELGVPDDSEGGSEPPFMLPDKSCLTPAQKEKVFEKVNEIKSELPLYVAVMSKSNVCRGGSYNSPVLMGTNFHVSPSLRHSNIFPVLPYINSASARNTQADILFRSLLLAIIVERIDIYNFGAPAGGEEQIMDYQCATQHATHSAYNEGSQRMDLFRPRQPPEGGGPLSLQADEEQGASDYDGLHHSP</sequence>
<reference evidence="7" key="1">
    <citation type="submission" date="2015-06" db="UniProtKB">
        <authorList>
            <consortium name="EnsemblPlants"/>
        </authorList>
    </citation>
    <scope>IDENTIFICATION</scope>
</reference>
<dbReference type="GO" id="GO:0005634">
    <property type="term" value="C:nucleus"/>
    <property type="evidence" value="ECO:0007669"/>
    <property type="project" value="UniProtKB-SubCell"/>
</dbReference>
<evidence type="ECO:0000256" key="2">
    <source>
        <dbReference type="ARBA" id="ARBA00023015"/>
    </source>
</evidence>
<feature type="region of interest" description="Disordered" evidence="6">
    <location>
        <begin position="262"/>
        <end position="295"/>
    </location>
</feature>
<comment type="subcellular location">
    <subcellularLocation>
        <location evidence="1">Nucleus</location>
    </subcellularLocation>
</comment>
<dbReference type="PANTHER" id="PTHR31391:SF140">
    <property type="entry name" value="B3 DOMAIN-CONTAINING PROTEIN OS12G0591400"/>
    <property type="match status" value="1"/>
</dbReference>
<keyword evidence="5" id="KW-0539">Nucleus</keyword>
<dbReference type="GO" id="GO:0003677">
    <property type="term" value="F:DNA binding"/>
    <property type="evidence" value="ECO:0007669"/>
    <property type="project" value="UniProtKB-KW"/>
</dbReference>
<evidence type="ECO:0000256" key="1">
    <source>
        <dbReference type="ARBA" id="ARBA00004123"/>
    </source>
</evidence>
<accession>M8CPZ8</accession>
<keyword evidence="3" id="KW-0238">DNA-binding</keyword>